<reference evidence="1" key="1">
    <citation type="submission" date="2022-02" db="EMBL/GenBank/DDBJ databases">
        <title>Plant Genome Project.</title>
        <authorList>
            <person name="Zhang R.-G."/>
        </authorList>
    </citation>
    <scope>NUCLEOTIDE SEQUENCE</scope>
    <source>
        <strain evidence="1">AT1</strain>
    </source>
</reference>
<dbReference type="Proteomes" id="UP001062846">
    <property type="component" value="Chromosome 13"/>
</dbReference>
<keyword evidence="2" id="KW-1185">Reference proteome</keyword>
<dbReference type="EMBL" id="CM046400">
    <property type="protein sequence ID" value="KAI8526325.1"/>
    <property type="molecule type" value="Genomic_DNA"/>
</dbReference>
<evidence type="ECO:0000313" key="2">
    <source>
        <dbReference type="Proteomes" id="UP001062846"/>
    </source>
</evidence>
<organism evidence="1 2">
    <name type="scientific">Rhododendron molle</name>
    <name type="common">Chinese azalea</name>
    <name type="synonym">Azalea mollis</name>
    <dbReference type="NCBI Taxonomy" id="49168"/>
    <lineage>
        <taxon>Eukaryota</taxon>
        <taxon>Viridiplantae</taxon>
        <taxon>Streptophyta</taxon>
        <taxon>Embryophyta</taxon>
        <taxon>Tracheophyta</taxon>
        <taxon>Spermatophyta</taxon>
        <taxon>Magnoliopsida</taxon>
        <taxon>eudicotyledons</taxon>
        <taxon>Gunneridae</taxon>
        <taxon>Pentapetalae</taxon>
        <taxon>asterids</taxon>
        <taxon>Ericales</taxon>
        <taxon>Ericaceae</taxon>
        <taxon>Ericoideae</taxon>
        <taxon>Rhodoreae</taxon>
        <taxon>Rhododendron</taxon>
    </lineage>
</organism>
<protein>
    <submittedName>
        <fullName evidence="1">Uncharacterized protein</fullName>
    </submittedName>
</protein>
<sequence length="614" mass="67595">MEQGNIRVFCKCTNIARGSSSIVDFGASRGNELQIICSDSSIKKFKFDHVFRPEDDEDAVFVQTSPILTSVFDGHDVCMFSYGQAGKGKVFTLEGTLENRGVINRTFQELFRIANERSNNNMRYELFVSILEVYNEKTRDLLVQNSNPTRKLEIKQAKEGTKEVPGLVEVRVCDTDAGYSINSHGTGSATLVHITNAKLHGSTDKLDPAKVRNKILVCHSRKTEMADCALNAGALGMISVVAGDKKLKSRSFPLPVACVTGDDREKLKAYMNKNRAATADIFASHLTANEDFPCIADTGVDSQHVYAEHFTKPDVCAIGQDVLVANSQSTKIGKIHPYSLRSGTSMATPMVSGAAGHLKSLHPTWSPSAIKSALMTTATVMGTKKKSDIKLCGSGLINFKAAEDPGLVYDFDRLDYIRLLRGQKCSDKDLFKYVGRELESIGTSSLQPCDLNYPSFKACLSDLNHTQVFRRTLKDVSCEKRQDKKYIAHVTCPEGLEITVNPMELCFVAGCQEISFEMRVTVIDWSKAEENLFSAVLEWKSKTYTVRSPIIIELKADESSGGVKVKAESSGGVKVKADEVESRRKGKEKAITVKKKKKKNVTGMPLSPCETVIT</sequence>
<evidence type="ECO:0000313" key="1">
    <source>
        <dbReference type="EMBL" id="KAI8526325.1"/>
    </source>
</evidence>
<gene>
    <name evidence="1" type="ORF">RHMOL_Rhmol13G0299200</name>
</gene>
<accession>A0ACC0LCH2</accession>
<comment type="caution">
    <text evidence="1">The sequence shown here is derived from an EMBL/GenBank/DDBJ whole genome shotgun (WGS) entry which is preliminary data.</text>
</comment>
<name>A0ACC0LCH2_RHOML</name>
<proteinExistence type="predicted"/>